<dbReference type="PANTHER" id="PTHR46554:SF2">
    <property type="entry name" value="TFIIS N-TERMINAL DOMAIN-CONTAINING PROTEIN"/>
    <property type="match status" value="1"/>
</dbReference>
<proteinExistence type="predicted"/>
<dbReference type="AlphaFoldDB" id="A0A438CEJ2"/>
<evidence type="ECO:0000313" key="4">
    <source>
        <dbReference type="Proteomes" id="UP000288805"/>
    </source>
</evidence>
<evidence type="ECO:0000256" key="2">
    <source>
        <dbReference type="SAM" id="MobiDB-lite"/>
    </source>
</evidence>
<accession>A0A438CEJ2</accession>
<organism evidence="3 4">
    <name type="scientific">Vitis vinifera</name>
    <name type="common">Grape</name>
    <dbReference type="NCBI Taxonomy" id="29760"/>
    <lineage>
        <taxon>Eukaryota</taxon>
        <taxon>Viridiplantae</taxon>
        <taxon>Streptophyta</taxon>
        <taxon>Embryophyta</taxon>
        <taxon>Tracheophyta</taxon>
        <taxon>Spermatophyta</taxon>
        <taxon>Magnoliopsida</taxon>
        <taxon>eudicotyledons</taxon>
        <taxon>Gunneridae</taxon>
        <taxon>Pentapetalae</taxon>
        <taxon>rosids</taxon>
        <taxon>Vitales</taxon>
        <taxon>Vitaceae</taxon>
        <taxon>Viteae</taxon>
        <taxon>Vitis</taxon>
    </lineage>
</organism>
<dbReference type="Proteomes" id="UP000288805">
    <property type="component" value="Unassembled WGS sequence"/>
</dbReference>
<dbReference type="PANTHER" id="PTHR46554">
    <property type="entry name" value="MEDIATOR OF RNA POLYMERASE II TRANSCRIPTION SUBUNIT 26A-RELATED"/>
    <property type="match status" value="1"/>
</dbReference>
<feature type="region of interest" description="Disordered" evidence="2">
    <location>
        <begin position="83"/>
        <end position="102"/>
    </location>
</feature>
<feature type="coiled-coil region" evidence="1">
    <location>
        <begin position="183"/>
        <end position="210"/>
    </location>
</feature>
<protein>
    <submittedName>
        <fullName evidence="3">Uncharacterized protein</fullName>
    </submittedName>
</protein>
<keyword evidence="1" id="KW-0175">Coiled coil</keyword>
<feature type="region of interest" description="Disordered" evidence="2">
    <location>
        <begin position="115"/>
        <end position="155"/>
    </location>
</feature>
<dbReference type="EMBL" id="QGNW01002278">
    <property type="protein sequence ID" value="RVW21618.1"/>
    <property type="molecule type" value="Genomic_DNA"/>
</dbReference>
<name>A0A438CEJ2_VITVI</name>
<gene>
    <name evidence="3" type="ORF">CK203_107579</name>
</gene>
<sequence>MEILDSAWEEEESCLPIPPLDDGAFFPYHPTTLALFQVSHFLKFSFSRALPNKYGAVLLTDLFLCIVSQTDVIKFFDEIDENGNVRDDTGTSRGGREEQKTRCRGKEMKRLIEVLKPEEPLSEPEGHSKPCSDPIADDQKACIDSTPAEGNEKGSFNQKAVDEKNEINNHAIEGDKSILNKSMAALESKFESTKRKLQESYKNIENVKKKRMIQVIEFQPQLMPKQVACHKLRRPTSKKCNSRRISQH</sequence>
<feature type="compositionally biased region" description="Basic and acidic residues" evidence="2">
    <location>
        <begin position="115"/>
        <end position="130"/>
    </location>
</feature>
<reference evidence="3 4" key="1">
    <citation type="journal article" date="2018" name="PLoS Genet.">
        <title>Population sequencing reveals clonal diversity and ancestral inbreeding in the grapevine cultivar Chardonnay.</title>
        <authorList>
            <person name="Roach M.J."/>
            <person name="Johnson D.L."/>
            <person name="Bohlmann J."/>
            <person name="van Vuuren H.J."/>
            <person name="Jones S.J."/>
            <person name="Pretorius I.S."/>
            <person name="Schmidt S.A."/>
            <person name="Borneman A.R."/>
        </authorList>
    </citation>
    <scope>NUCLEOTIDE SEQUENCE [LARGE SCALE GENOMIC DNA]</scope>
    <source>
        <strain evidence="4">cv. Chardonnay</strain>
        <tissue evidence="3">Leaf</tissue>
    </source>
</reference>
<comment type="caution">
    <text evidence="3">The sequence shown here is derived from an EMBL/GenBank/DDBJ whole genome shotgun (WGS) entry which is preliminary data.</text>
</comment>
<evidence type="ECO:0000313" key="3">
    <source>
        <dbReference type="EMBL" id="RVW21618.1"/>
    </source>
</evidence>
<evidence type="ECO:0000256" key="1">
    <source>
        <dbReference type="SAM" id="Coils"/>
    </source>
</evidence>